<evidence type="ECO:0000256" key="1">
    <source>
        <dbReference type="ARBA" id="ARBA00004196"/>
    </source>
</evidence>
<dbReference type="GO" id="GO:0016209">
    <property type="term" value="F:antioxidant activity"/>
    <property type="evidence" value="ECO:0007669"/>
    <property type="project" value="InterPro"/>
</dbReference>
<proteinExistence type="predicted"/>
<dbReference type="EMBL" id="QWGE01000003">
    <property type="protein sequence ID" value="RIJ37606.1"/>
    <property type="molecule type" value="Genomic_DNA"/>
</dbReference>
<feature type="domain" description="Thioredoxin" evidence="5">
    <location>
        <begin position="341"/>
        <end position="485"/>
    </location>
</feature>
<organism evidence="6 7">
    <name type="scientific">Pontibacter oryzae</name>
    <dbReference type="NCBI Taxonomy" id="2304593"/>
    <lineage>
        <taxon>Bacteria</taxon>
        <taxon>Pseudomonadati</taxon>
        <taxon>Bacteroidota</taxon>
        <taxon>Cytophagia</taxon>
        <taxon>Cytophagales</taxon>
        <taxon>Hymenobacteraceae</taxon>
        <taxon>Pontibacter</taxon>
    </lineage>
</organism>
<dbReference type="InterPro" id="IPR000866">
    <property type="entry name" value="AhpC/TSA"/>
</dbReference>
<evidence type="ECO:0000256" key="2">
    <source>
        <dbReference type="ARBA" id="ARBA00022748"/>
    </source>
</evidence>
<dbReference type="InterPro" id="IPR036249">
    <property type="entry name" value="Thioredoxin-like_sf"/>
</dbReference>
<keyword evidence="2" id="KW-0201">Cytochrome c-type biogenesis</keyword>
<evidence type="ECO:0000313" key="6">
    <source>
        <dbReference type="EMBL" id="RIJ37606.1"/>
    </source>
</evidence>
<evidence type="ECO:0000313" key="7">
    <source>
        <dbReference type="Proteomes" id="UP000266005"/>
    </source>
</evidence>
<protein>
    <submittedName>
        <fullName evidence="6">AhpC/TSA family protein</fullName>
    </submittedName>
</protein>
<dbReference type="PROSITE" id="PS51352">
    <property type="entry name" value="THIOREDOXIN_2"/>
    <property type="match status" value="1"/>
</dbReference>
<dbReference type="AlphaFoldDB" id="A0A399S0S5"/>
<keyword evidence="3" id="KW-1015">Disulfide bond</keyword>
<comment type="subcellular location">
    <subcellularLocation>
        <location evidence="1">Cell envelope</location>
    </subcellularLocation>
</comment>
<dbReference type="InterPro" id="IPR013766">
    <property type="entry name" value="Thioredoxin_domain"/>
</dbReference>
<dbReference type="PANTHER" id="PTHR42852">
    <property type="entry name" value="THIOL:DISULFIDE INTERCHANGE PROTEIN DSBE"/>
    <property type="match status" value="1"/>
</dbReference>
<reference evidence="7" key="1">
    <citation type="submission" date="2018-08" db="EMBL/GenBank/DDBJ databases">
        <title>Mucilaginibacter sp. MYSH2.</title>
        <authorList>
            <person name="Seo T."/>
        </authorList>
    </citation>
    <scope>NUCLEOTIDE SEQUENCE [LARGE SCALE GENOMIC DNA]</scope>
    <source>
        <strain evidence="7">KIRAN</strain>
    </source>
</reference>
<dbReference type="Proteomes" id="UP000266005">
    <property type="component" value="Unassembled WGS sequence"/>
</dbReference>
<dbReference type="Gene3D" id="3.40.30.10">
    <property type="entry name" value="Glutaredoxin"/>
    <property type="match status" value="1"/>
</dbReference>
<dbReference type="Pfam" id="PF00578">
    <property type="entry name" value="AhpC-TSA"/>
    <property type="match status" value="1"/>
</dbReference>
<dbReference type="CDD" id="cd02966">
    <property type="entry name" value="TlpA_like_family"/>
    <property type="match status" value="1"/>
</dbReference>
<gene>
    <name evidence="6" type="ORF">D1627_10900</name>
</gene>
<dbReference type="GO" id="GO:0016491">
    <property type="term" value="F:oxidoreductase activity"/>
    <property type="evidence" value="ECO:0007669"/>
    <property type="project" value="InterPro"/>
</dbReference>
<evidence type="ECO:0000256" key="4">
    <source>
        <dbReference type="ARBA" id="ARBA00023284"/>
    </source>
</evidence>
<evidence type="ECO:0000256" key="3">
    <source>
        <dbReference type="ARBA" id="ARBA00023157"/>
    </source>
</evidence>
<accession>A0A399S0S5</accession>
<dbReference type="PANTHER" id="PTHR42852:SF6">
    <property type="entry name" value="THIOL:DISULFIDE INTERCHANGE PROTEIN DSBE"/>
    <property type="match status" value="1"/>
</dbReference>
<keyword evidence="4" id="KW-0676">Redox-active center</keyword>
<dbReference type="GO" id="GO:0017004">
    <property type="term" value="P:cytochrome complex assembly"/>
    <property type="evidence" value="ECO:0007669"/>
    <property type="project" value="UniProtKB-KW"/>
</dbReference>
<dbReference type="InterPro" id="IPR050553">
    <property type="entry name" value="Thioredoxin_ResA/DsbE_sf"/>
</dbReference>
<dbReference type="SUPFAM" id="SSF52833">
    <property type="entry name" value="Thioredoxin-like"/>
    <property type="match status" value="1"/>
</dbReference>
<comment type="caution">
    <text evidence="6">The sequence shown here is derived from an EMBL/GenBank/DDBJ whole genome shotgun (WGS) entry which is preliminary data.</text>
</comment>
<sequence>MGVCPIALTLSPEILLMKKLTPLLATLLLLFTHQLLAQGKAVISGKITNPLDDYVALVTYANPLIPDEKVTEVELDGDSFRIEVPVQEATVAELLHGDEVVQVYLEPGYDLKLTVNGGKFFKTIKYNGKGANENNYLAYATARFDEEQDYQVLPDNIKLKAGEFTEFLDYRRADQLKSLDKYAAKYTLSEKFRSFILTEIEFGYAKDKLNYHPLREQALQLKLTKPEASFYTFLEQLDLQRPQGHLSPAYVSFLQDYTFYYAQQAGSSKESEQFYKACYDVAGQKLQGAALMMAQAQVLKQSIQFGHLKYTQQLLKDFIARNPDQALNTYLKQLSNANKSLAPGSMAPDFTAVDTAGNTVALSNFKGKLIYLNFWKSDCGLCLMELPHLQQLIGKLNAEKVVFVNVALDETPEKWRQLVEQKQLQGEQLYAGDQASDLMQRYNLKDVPAYFLVDENGQLANLKASHPNHPETIRDLLNYLELHQASLK</sequence>
<evidence type="ECO:0000259" key="5">
    <source>
        <dbReference type="PROSITE" id="PS51352"/>
    </source>
</evidence>
<dbReference type="GO" id="GO:0030313">
    <property type="term" value="C:cell envelope"/>
    <property type="evidence" value="ECO:0007669"/>
    <property type="project" value="UniProtKB-SubCell"/>
</dbReference>
<keyword evidence="7" id="KW-1185">Reference proteome</keyword>
<name>A0A399S0S5_9BACT</name>